<feature type="compositionally biased region" description="Polar residues" evidence="1">
    <location>
        <begin position="192"/>
        <end position="211"/>
    </location>
</feature>
<feature type="compositionally biased region" description="Low complexity" evidence="1">
    <location>
        <begin position="177"/>
        <end position="186"/>
    </location>
</feature>
<evidence type="ECO:0000313" key="3">
    <source>
        <dbReference type="Proteomes" id="UP001642482"/>
    </source>
</evidence>
<feature type="compositionally biased region" description="Polar residues" evidence="1">
    <location>
        <begin position="153"/>
        <end position="162"/>
    </location>
</feature>
<accession>A0ABP0BHF3</accession>
<evidence type="ECO:0000313" key="2">
    <source>
        <dbReference type="EMBL" id="CAK7219063.1"/>
    </source>
</evidence>
<dbReference type="Proteomes" id="UP001642482">
    <property type="component" value="Unassembled WGS sequence"/>
</dbReference>
<dbReference type="EMBL" id="CAWUHD010000030">
    <property type="protein sequence ID" value="CAK7219063.1"/>
    <property type="molecule type" value="Genomic_DNA"/>
</dbReference>
<keyword evidence="3" id="KW-1185">Reference proteome</keyword>
<feature type="compositionally biased region" description="Polar residues" evidence="1">
    <location>
        <begin position="430"/>
        <end position="458"/>
    </location>
</feature>
<proteinExistence type="predicted"/>
<organism evidence="2 3">
    <name type="scientific">Sporothrix eucalyptigena</name>
    <dbReference type="NCBI Taxonomy" id="1812306"/>
    <lineage>
        <taxon>Eukaryota</taxon>
        <taxon>Fungi</taxon>
        <taxon>Dikarya</taxon>
        <taxon>Ascomycota</taxon>
        <taxon>Pezizomycotina</taxon>
        <taxon>Sordariomycetes</taxon>
        <taxon>Sordariomycetidae</taxon>
        <taxon>Ophiostomatales</taxon>
        <taxon>Ophiostomataceae</taxon>
        <taxon>Sporothrix</taxon>
    </lineage>
</organism>
<sequence length="501" mass="51806">MSPKSLPRSRINANALGRTDISQLNIHPPMPPGGWSSNGSTPSGMDMSLAGPGQPNGGQFMLPTDSIGFYTSQNGQAPMFPPASGSYAQLGYSAQDTANGHMYTNGGQADFNPFFDNGIIPGHLGEMQLNGGETSSLGNFSLNMNPRMGQANGISGLSYQQPAQPPVSAPTTSSCCAPAAQQQRPANESTRHTPTSSTNSLASNGGTANSKSCCSGSPVTASSSSSQHPMLKSESVDGGPGSVQMSSTPLVSSSSAAGGDVKSNMANGHGLVDQYGVPLNNQQVYVAFHEQSHGAPAWYRYPPEYGTVTAPLQPSQWRSGLTVTSSPQAGMFGDAMHQQQAYENATMQPSFAMQHDGTLDGDAARDDSHMCSCGDDCECVGCVAHPYNNATRDTVRSVWSLMDDASSSASSTKTATAATAGTPGALASHPRTSTTVDPTSPQQQAFTPSDTSGTSDDQVTLPAGDFLFVSYSVMGCEGEGLTCPCGDDCQCVGCTIHNNTL</sequence>
<feature type="compositionally biased region" description="Low complexity" evidence="1">
    <location>
        <begin position="242"/>
        <end position="255"/>
    </location>
</feature>
<comment type="caution">
    <text evidence="2">The sequence shown here is derived from an EMBL/GenBank/DDBJ whole genome shotgun (WGS) entry which is preliminary data.</text>
</comment>
<reference evidence="2 3" key="1">
    <citation type="submission" date="2024-01" db="EMBL/GenBank/DDBJ databases">
        <authorList>
            <person name="Allen C."/>
            <person name="Tagirdzhanova G."/>
        </authorList>
    </citation>
    <scope>NUCLEOTIDE SEQUENCE [LARGE SCALE GENOMIC DNA]</scope>
</reference>
<name>A0ABP0BHF3_9PEZI</name>
<evidence type="ECO:0008006" key="4">
    <source>
        <dbReference type="Google" id="ProtNLM"/>
    </source>
</evidence>
<protein>
    <recommendedName>
        <fullName evidence="4">Copper-activated transcription factor</fullName>
    </recommendedName>
</protein>
<feature type="compositionally biased region" description="Low complexity" evidence="1">
    <location>
        <begin position="409"/>
        <end position="428"/>
    </location>
</feature>
<feature type="region of interest" description="Disordered" evidence="1">
    <location>
        <begin position="153"/>
        <end position="262"/>
    </location>
</feature>
<gene>
    <name evidence="2" type="ORF">SEUCBS140593_003762</name>
</gene>
<evidence type="ECO:0000256" key="1">
    <source>
        <dbReference type="SAM" id="MobiDB-lite"/>
    </source>
</evidence>
<feature type="region of interest" description="Disordered" evidence="1">
    <location>
        <begin position="409"/>
        <end position="458"/>
    </location>
</feature>
<feature type="region of interest" description="Disordered" evidence="1">
    <location>
        <begin position="17"/>
        <end position="57"/>
    </location>
</feature>
<feature type="compositionally biased region" description="Low complexity" evidence="1">
    <location>
        <begin position="212"/>
        <end position="226"/>
    </location>
</feature>